<dbReference type="AlphaFoldDB" id="A0A813JGK1"/>
<feature type="non-terminal residue" evidence="2">
    <location>
        <position position="1"/>
    </location>
</feature>
<feature type="signal peptide" evidence="1">
    <location>
        <begin position="1"/>
        <end position="15"/>
    </location>
</feature>
<gene>
    <name evidence="2" type="ORF">PGLA2088_LOCUS19872</name>
</gene>
<accession>A0A813JGK1</accession>
<name>A0A813JGK1_POLGL</name>
<keyword evidence="1" id="KW-0732">Signal</keyword>
<reference evidence="2" key="1">
    <citation type="submission" date="2021-02" db="EMBL/GenBank/DDBJ databases">
        <authorList>
            <person name="Dougan E. K."/>
            <person name="Rhodes N."/>
            <person name="Thang M."/>
            <person name="Chan C."/>
        </authorList>
    </citation>
    <scope>NUCLEOTIDE SEQUENCE</scope>
</reference>
<organism evidence="2 3">
    <name type="scientific">Polarella glacialis</name>
    <name type="common">Dinoflagellate</name>
    <dbReference type="NCBI Taxonomy" id="89957"/>
    <lineage>
        <taxon>Eukaryota</taxon>
        <taxon>Sar</taxon>
        <taxon>Alveolata</taxon>
        <taxon>Dinophyceae</taxon>
        <taxon>Suessiales</taxon>
        <taxon>Suessiaceae</taxon>
        <taxon>Polarella</taxon>
    </lineage>
</organism>
<dbReference type="EMBL" id="CAJNNW010025242">
    <property type="protein sequence ID" value="CAE8676425.1"/>
    <property type="molecule type" value="Genomic_DNA"/>
</dbReference>
<sequence length="131" mass="14325">AVTVVALILACRVLDRPCSKPCRSCRGCFKVFPRPLISCILVFHDCSDGLLCSMQLKLKLEQEQVLADKGQSHFQSIVPCMPMLSCRTCLVSLRQFTGCYITVAYPAGDCAQKGSKSITKEHHCSSKVVAA</sequence>
<protein>
    <recommendedName>
        <fullName evidence="4">Secreted protein</fullName>
    </recommendedName>
</protein>
<dbReference type="Proteomes" id="UP000626109">
    <property type="component" value="Unassembled WGS sequence"/>
</dbReference>
<proteinExistence type="predicted"/>
<evidence type="ECO:0000256" key="1">
    <source>
        <dbReference type="SAM" id="SignalP"/>
    </source>
</evidence>
<comment type="caution">
    <text evidence="2">The sequence shown here is derived from an EMBL/GenBank/DDBJ whole genome shotgun (WGS) entry which is preliminary data.</text>
</comment>
<evidence type="ECO:0008006" key="4">
    <source>
        <dbReference type="Google" id="ProtNLM"/>
    </source>
</evidence>
<feature type="chain" id="PRO_5032406751" description="Secreted protein" evidence="1">
    <location>
        <begin position="16"/>
        <end position="131"/>
    </location>
</feature>
<evidence type="ECO:0000313" key="2">
    <source>
        <dbReference type="EMBL" id="CAE8676425.1"/>
    </source>
</evidence>
<evidence type="ECO:0000313" key="3">
    <source>
        <dbReference type="Proteomes" id="UP000626109"/>
    </source>
</evidence>